<dbReference type="InterPro" id="IPR033116">
    <property type="entry name" value="TRYPSIN_SER"/>
</dbReference>
<dbReference type="CDD" id="cd00190">
    <property type="entry name" value="Tryp_SPc"/>
    <property type="match status" value="2"/>
</dbReference>
<comment type="caution">
    <text evidence="5">Lacks conserved residue(s) required for the propagation of feature annotation.</text>
</comment>
<dbReference type="PANTHER" id="PTHR24252:SF7">
    <property type="entry name" value="HYALIN"/>
    <property type="match status" value="1"/>
</dbReference>
<keyword evidence="2 6" id="KW-0378">Hydrolase</keyword>
<dbReference type="STRING" id="137246.A0A401SG31"/>
<dbReference type="AlphaFoldDB" id="A0A401SG31"/>
<dbReference type="Gene3D" id="2.40.10.10">
    <property type="entry name" value="Trypsin-like serine proteases"/>
    <property type="match status" value="3"/>
</dbReference>
<dbReference type="EMBL" id="BEZZ01000245">
    <property type="protein sequence ID" value="GCC29334.1"/>
    <property type="molecule type" value="Genomic_DNA"/>
</dbReference>
<proteinExistence type="predicted"/>
<dbReference type="GO" id="GO:0006508">
    <property type="term" value="P:proteolysis"/>
    <property type="evidence" value="ECO:0007669"/>
    <property type="project" value="UniProtKB-KW"/>
</dbReference>
<dbReference type="OMA" id="HCFNHTR"/>
<name>A0A401SG31_CHIPU</name>
<dbReference type="OrthoDB" id="10012881at2759"/>
<accession>A0A401SG31</accession>
<protein>
    <recommendedName>
        <fullName evidence="8">Peptidase S1 domain-containing protein</fullName>
    </recommendedName>
</protein>
<dbReference type="PRINTS" id="PR00722">
    <property type="entry name" value="CHYMOTRYPSIN"/>
</dbReference>
<feature type="transmembrane region" description="Helical" evidence="7">
    <location>
        <begin position="27"/>
        <end position="49"/>
    </location>
</feature>
<dbReference type="PANTHER" id="PTHR24252">
    <property type="entry name" value="ACROSIN-RELATED"/>
    <property type="match status" value="1"/>
</dbReference>
<gene>
    <name evidence="9" type="ORF">chiPu_0007774</name>
</gene>
<dbReference type="SUPFAM" id="SSF50494">
    <property type="entry name" value="Trypsin-like serine proteases"/>
    <property type="match status" value="2"/>
</dbReference>
<dbReference type="SMART" id="SM00192">
    <property type="entry name" value="LDLa"/>
    <property type="match status" value="1"/>
</dbReference>
<feature type="domain" description="Peptidase S1" evidence="8">
    <location>
        <begin position="77"/>
        <end position="311"/>
    </location>
</feature>
<dbReference type="SMART" id="SM00020">
    <property type="entry name" value="Tryp_SPc"/>
    <property type="match status" value="2"/>
</dbReference>
<evidence type="ECO:0000259" key="8">
    <source>
        <dbReference type="PROSITE" id="PS50240"/>
    </source>
</evidence>
<evidence type="ECO:0000313" key="10">
    <source>
        <dbReference type="Proteomes" id="UP000287033"/>
    </source>
</evidence>
<keyword evidence="7" id="KW-0472">Membrane</keyword>
<dbReference type="PROSITE" id="PS50068">
    <property type="entry name" value="LDLRA_2"/>
    <property type="match status" value="1"/>
</dbReference>
<dbReference type="CDD" id="cd00112">
    <property type="entry name" value="LDLa"/>
    <property type="match status" value="1"/>
</dbReference>
<dbReference type="FunFam" id="2.40.10.10:FF:000003">
    <property type="entry name" value="Transmembrane serine protease 3"/>
    <property type="match status" value="2"/>
</dbReference>
<keyword evidence="3 6" id="KW-0720">Serine protease</keyword>
<feature type="disulfide bond" evidence="5">
    <location>
        <begin position="345"/>
        <end position="357"/>
    </location>
</feature>
<keyword evidence="1 6" id="KW-0645">Protease</keyword>
<evidence type="ECO:0000256" key="4">
    <source>
        <dbReference type="ARBA" id="ARBA00023157"/>
    </source>
</evidence>
<dbReference type="InterPro" id="IPR002172">
    <property type="entry name" value="LDrepeatLR_classA_rpt"/>
</dbReference>
<evidence type="ECO:0000256" key="7">
    <source>
        <dbReference type="SAM" id="Phobius"/>
    </source>
</evidence>
<sequence>MEPNKEVDQPPITEPKTEFRNTLHLKISLTVMSLCLIIAAIILGVYFGIYGAQKKIPSQQHLAMKANCGTPLMSNRIVGGKEAAFGECPWQVSLHIVDIGYECGATVVASTWLISAAHCFMSFQYPTDWEAVLGTIYRNGEGSTTVKKKVKRIIIHPLFDPSILNYDVALLELTTSISFSKLIQPACLPSPVHIFHAGKNCTISGWGTLNENNVSLPNILQKGTVQIFNQSECVKLYSEPVTPQMICAGSLNGQVDSCQGDSGGPLVCEESPGKWFLAGIMSWGEGCARPNKPGGYTRVTAIRDWVQSTMFQTNVITAPGESNTEQTASVHTSTVAPKAISEVPCTASTYKCSTGSCINKHNAECDGVKDCVTGSDEANCNCGTAPLMVGSRIVGGVNSAPGEFPWQISLQILHNGHVCGGTLISPNWVVTAAHCFLFHKNVHHWLGYLGTLYRMGFRGTEVTFKRLITHPSFNTYSLDYDIALLELSQPVAFTEVIQPACVPTPSHRFSEGMKCYVTGWGTTAVGGLLSYLMQKAEVNLFSDNLCLELYGRQITPRMLCAGRLNGGVDTCQGDSGGSLVCKESSGKWFLVGITSWGIGCAKANSPGVYSRVTTLQSFIVQYVF</sequence>
<keyword evidence="10" id="KW-1185">Reference proteome</keyword>
<dbReference type="GO" id="GO:0004252">
    <property type="term" value="F:serine-type endopeptidase activity"/>
    <property type="evidence" value="ECO:0007669"/>
    <property type="project" value="InterPro"/>
</dbReference>
<dbReference type="InterPro" id="IPR001254">
    <property type="entry name" value="Trypsin_dom"/>
</dbReference>
<evidence type="ECO:0000256" key="5">
    <source>
        <dbReference type="PROSITE-ProRule" id="PRU00124"/>
    </source>
</evidence>
<dbReference type="Gene3D" id="4.10.400.10">
    <property type="entry name" value="Low-density Lipoprotein Receptor"/>
    <property type="match status" value="1"/>
</dbReference>
<evidence type="ECO:0000256" key="3">
    <source>
        <dbReference type="ARBA" id="ARBA00022825"/>
    </source>
</evidence>
<evidence type="ECO:0000313" key="9">
    <source>
        <dbReference type="EMBL" id="GCC29334.1"/>
    </source>
</evidence>
<dbReference type="PROSITE" id="PS00134">
    <property type="entry name" value="TRYPSIN_HIS"/>
    <property type="match status" value="2"/>
</dbReference>
<dbReference type="PROSITE" id="PS50240">
    <property type="entry name" value="TRYPSIN_DOM"/>
    <property type="match status" value="2"/>
</dbReference>
<keyword evidence="7" id="KW-0812">Transmembrane</keyword>
<comment type="caution">
    <text evidence="9">The sequence shown here is derived from an EMBL/GenBank/DDBJ whole genome shotgun (WGS) entry which is preliminary data.</text>
</comment>
<evidence type="ECO:0000256" key="2">
    <source>
        <dbReference type="ARBA" id="ARBA00022801"/>
    </source>
</evidence>
<dbReference type="PROSITE" id="PS00135">
    <property type="entry name" value="TRYPSIN_SER"/>
    <property type="match status" value="2"/>
</dbReference>
<evidence type="ECO:0000256" key="6">
    <source>
        <dbReference type="RuleBase" id="RU363034"/>
    </source>
</evidence>
<keyword evidence="4 5" id="KW-1015">Disulfide bond</keyword>
<dbReference type="InterPro" id="IPR009003">
    <property type="entry name" value="Peptidase_S1_PA"/>
</dbReference>
<evidence type="ECO:0000256" key="1">
    <source>
        <dbReference type="ARBA" id="ARBA00022670"/>
    </source>
</evidence>
<dbReference type="Proteomes" id="UP000287033">
    <property type="component" value="Unassembled WGS sequence"/>
</dbReference>
<dbReference type="InterPro" id="IPR036055">
    <property type="entry name" value="LDL_receptor-like_sf"/>
</dbReference>
<reference evidence="9 10" key="1">
    <citation type="journal article" date="2018" name="Nat. Ecol. Evol.">
        <title>Shark genomes provide insights into elasmobranch evolution and the origin of vertebrates.</title>
        <authorList>
            <person name="Hara Y"/>
            <person name="Yamaguchi K"/>
            <person name="Onimaru K"/>
            <person name="Kadota M"/>
            <person name="Koyanagi M"/>
            <person name="Keeley SD"/>
            <person name="Tatsumi K"/>
            <person name="Tanaka K"/>
            <person name="Motone F"/>
            <person name="Kageyama Y"/>
            <person name="Nozu R"/>
            <person name="Adachi N"/>
            <person name="Nishimura O"/>
            <person name="Nakagawa R"/>
            <person name="Tanegashima C"/>
            <person name="Kiyatake I"/>
            <person name="Matsumoto R"/>
            <person name="Murakumo K"/>
            <person name="Nishida K"/>
            <person name="Terakita A"/>
            <person name="Kuratani S"/>
            <person name="Sato K"/>
            <person name="Hyodo S Kuraku.S."/>
        </authorList>
    </citation>
    <scope>NUCLEOTIDE SEQUENCE [LARGE SCALE GENOMIC DNA]</scope>
</reference>
<dbReference type="InterPro" id="IPR001314">
    <property type="entry name" value="Peptidase_S1A"/>
</dbReference>
<dbReference type="InterPro" id="IPR043504">
    <property type="entry name" value="Peptidase_S1_PA_chymotrypsin"/>
</dbReference>
<dbReference type="Pfam" id="PF00089">
    <property type="entry name" value="Trypsin"/>
    <property type="match status" value="2"/>
</dbReference>
<dbReference type="InterPro" id="IPR018114">
    <property type="entry name" value="TRYPSIN_HIS"/>
</dbReference>
<organism evidence="9 10">
    <name type="scientific">Chiloscyllium punctatum</name>
    <name type="common">Brownbanded bambooshark</name>
    <name type="synonym">Hemiscyllium punctatum</name>
    <dbReference type="NCBI Taxonomy" id="137246"/>
    <lineage>
        <taxon>Eukaryota</taxon>
        <taxon>Metazoa</taxon>
        <taxon>Chordata</taxon>
        <taxon>Craniata</taxon>
        <taxon>Vertebrata</taxon>
        <taxon>Chondrichthyes</taxon>
        <taxon>Elasmobranchii</taxon>
        <taxon>Galeomorphii</taxon>
        <taxon>Galeoidea</taxon>
        <taxon>Orectolobiformes</taxon>
        <taxon>Hemiscylliidae</taxon>
        <taxon>Chiloscyllium</taxon>
    </lineage>
</organism>
<keyword evidence="7" id="KW-1133">Transmembrane helix</keyword>
<dbReference type="Pfam" id="PF00057">
    <property type="entry name" value="Ldl_recept_a"/>
    <property type="match status" value="1"/>
</dbReference>
<feature type="domain" description="Peptidase S1" evidence="8">
    <location>
        <begin position="393"/>
        <end position="624"/>
    </location>
</feature>
<feature type="disulfide bond" evidence="5">
    <location>
        <begin position="365"/>
        <end position="380"/>
    </location>
</feature>